<dbReference type="InterPro" id="IPR003599">
    <property type="entry name" value="Ig_sub"/>
</dbReference>
<protein>
    <submittedName>
        <fullName evidence="5">Titin-like</fullName>
    </submittedName>
</protein>
<dbReference type="PANTHER" id="PTHR13817">
    <property type="entry name" value="TITIN"/>
    <property type="match status" value="1"/>
</dbReference>
<evidence type="ECO:0000313" key="5">
    <source>
        <dbReference type="RefSeq" id="XP_010787367.1"/>
    </source>
</evidence>
<feature type="domain" description="Ig-like" evidence="3">
    <location>
        <begin position="284"/>
        <end position="371"/>
    </location>
</feature>
<dbReference type="Gene3D" id="2.60.40.10">
    <property type="entry name" value="Immunoglobulins"/>
    <property type="match status" value="16"/>
</dbReference>
<evidence type="ECO:0000256" key="1">
    <source>
        <dbReference type="ARBA" id="ARBA00022737"/>
    </source>
</evidence>
<name>A0A6I9PGP3_9TELE</name>
<dbReference type="SUPFAM" id="SSF48726">
    <property type="entry name" value="Immunoglobulin"/>
    <property type="match status" value="16"/>
</dbReference>
<dbReference type="Pfam" id="PF07679">
    <property type="entry name" value="I-set"/>
    <property type="match status" value="16"/>
</dbReference>
<dbReference type="FunFam" id="2.60.40.10:FF:000107">
    <property type="entry name" value="Myosin, light chain kinase a"/>
    <property type="match status" value="1"/>
</dbReference>
<keyword evidence="2" id="KW-0393">Immunoglobulin domain</keyword>
<dbReference type="InterPro" id="IPR013783">
    <property type="entry name" value="Ig-like_fold"/>
</dbReference>
<dbReference type="SMART" id="SM00408">
    <property type="entry name" value="IGc2"/>
    <property type="match status" value="15"/>
</dbReference>
<feature type="domain" description="Ig-like" evidence="3">
    <location>
        <begin position="567"/>
        <end position="655"/>
    </location>
</feature>
<dbReference type="FunFam" id="2.60.40.10:FF:000022">
    <property type="entry name" value="Cardiac titin"/>
    <property type="match status" value="15"/>
</dbReference>
<dbReference type="RefSeq" id="XP_010787367.1">
    <property type="nucleotide sequence ID" value="XM_010789065.1"/>
</dbReference>
<feature type="domain" description="Ig-like" evidence="3">
    <location>
        <begin position="1315"/>
        <end position="1405"/>
    </location>
</feature>
<dbReference type="GeneID" id="104960893"/>
<dbReference type="InterPro" id="IPR007110">
    <property type="entry name" value="Ig-like_dom"/>
</dbReference>
<dbReference type="PANTHER" id="PTHR13817:SF165">
    <property type="entry name" value="HEMICENTIN 2"/>
    <property type="match status" value="1"/>
</dbReference>
<evidence type="ECO:0000313" key="4">
    <source>
        <dbReference type="Proteomes" id="UP000504611"/>
    </source>
</evidence>
<feature type="domain" description="Ig-like" evidence="3">
    <location>
        <begin position="1223"/>
        <end position="1311"/>
    </location>
</feature>
<feature type="domain" description="Ig-like" evidence="3">
    <location>
        <begin position="190"/>
        <end position="279"/>
    </location>
</feature>
<gene>
    <name evidence="5" type="primary">LOC104960893</name>
</gene>
<feature type="domain" description="Ig-like" evidence="3">
    <location>
        <begin position="377"/>
        <end position="466"/>
    </location>
</feature>
<reference evidence="5" key="1">
    <citation type="submission" date="2025-08" db="UniProtKB">
        <authorList>
            <consortium name="RefSeq"/>
        </authorList>
    </citation>
    <scope>IDENTIFICATION</scope>
    <source>
        <tissue evidence="5">Muscle</tissue>
    </source>
</reference>
<feature type="domain" description="Ig-like" evidence="3">
    <location>
        <begin position="1129"/>
        <end position="1218"/>
    </location>
</feature>
<feature type="domain" description="Ig-like" evidence="3">
    <location>
        <begin position="3"/>
        <end position="94"/>
    </location>
</feature>
<feature type="domain" description="Ig-like" evidence="3">
    <location>
        <begin position="847"/>
        <end position="935"/>
    </location>
</feature>
<feature type="domain" description="Ig-like" evidence="3">
    <location>
        <begin position="1410"/>
        <end position="1498"/>
    </location>
</feature>
<keyword evidence="1" id="KW-0677">Repeat</keyword>
<dbReference type="InterPro" id="IPR013098">
    <property type="entry name" value="Ig_I-set"/>
</dbReference>
<dbReference type="Proteomes" id="UP000504611">
    <property type="component" value="Unplaced"/>
</dbReference>
<dbReference type="SMART" id="SM00409">
    <property type="entry name" value="IG"/>
    <property type="match status" value="16"/>
</dbReference>
<dbReference type="SMART" id="SM00406">
    <property type="entry name" value="IGv"/>
    <property type="match status" value="7"/>
</dbReference>
<feature type="domain" description="Ig-like" evidence="3">
    <location>
        <begin position="660"/>
        <end position="748"/>
    </location>
</feature>
<proteinExistence type="predicted"/>
<sequence length="1518" mass="164786">MYPPVFVSQPDPMTLYVGKQAMLQCSLTGTSPMEVVWHKDNIAVSSGGNYVMTCEKNKYSLQIKSLTVADQGVYLCKASNSVGTATFTTELRVVNKPSFVQTVEPASVAVNDPLRLECQVDEDTGVTVTWTRDGKKVHQSMDCKLSFEDKVAVVEIPKSKLKDSGKYVCTAANEAGSSSCEAEVSVQEPPTFVKKMENKITWKQGIAARLQCSVKGSPQLHIHWFWNERELSDGDKYQISFKSGVASLEILNLLITDSGSYTCEVSNNAGSESCNTLIAVKEPPSIRKELQTVEAVKGASTQMECEIAGTAPFEISWVKNKKAISSDQKHKIISQDSLSRLEIQTFESADVGDYQCVISNDVGKVTTKAVAKLKEPPTFSKRVESATAVLGNTVKLQGTIKGSAPITVKWMKDSEILRDDDSNIKMVFENNVASLSITTVAISHGGKYSCTAENQAGQLKCEATLTVQEPARVVEPAESISVTAGDSATLECTISGSPDLKVKWFKDGKEMISGRKYKMTLKDNVATMKILTAERGDTSEYKMEVSNKVGKDQCTCSVSILDRIMPPTFTKSLKRVDGNIGNDVSMDCKVSGSQPMTISWFKDDQEIKSGSKFQPEFKDSSASLRVIKLEKADSGVYKCRATNSAGFKETSGTLYVKEPPLFTAKPNNQDVKPGTTVSFKTGFTGTAPLAVKWFREEKEIVSGGSYFIKKDASSSSLELNSVKPSDSGKYTCQVSNDAGKVDCTAVLFVKEPPEFVLKLPVTKFVKQGESLRLECKVNGTAPLKVTWYKQDTKVTDGGNYRTSFVDSVAVLELLSTSLNDDGVYTCEAQNDAGSVSCSTTLSVKDAPSFTKVPQPVEGLKGKDVSLYCEMSGTAPFQITWFKDMKPLMESRKYKMVSEGSSVTLHVIGIEASDAGEYECKVTNSVGSDTCQTSVKLREPPSFVKKLSNKTVILGEEVTIVATIKGSEPITVSWVQDKDHILRDGDNRKITLENNQVALKVFKADATTAGKYTCCLRNDAGSVECFANLTVLEPAKIVDKPDALSVTAGDMAALEVKVCGTPQLTPKWFKDGVELASGRKYKISFSQMISSLNVLSAEKVDSGEYTFEVMNEVGKDLSKINLTVLDKIIPASFSRKLKDLNTVVGAAGEMECKVSGSPPFTISWYHDGEEIQSGPNYEINFSNNSCTLKVSTLKLSDSGLYKCKALNKAGSSETSASMAVKEPPSFVVPPQPVEAMPGSNVTFSAMVKGSAPLKLKWFRGAKEILPGQDCSFSLKDNQVVLELFTVDRSHAGEYTCQIINDAGKESSPVNLTVKDPAAFSKKLKDVSVEKGKPLTLECTYTGTPKITVNWFKDGQPIFASYKYNITTTESSCILECLSTDDKEAAGKYSCEVSNDAGKDQCDANVSILEPPYFVESLEPMEVTTGDAVCLKCQVGGTPEIKVFWFKADGKVRSSATCRLEFSRGTACLKLSKAGKADIGEYTCKAENSIGSASSTCRLNVLEAKSPPSSFRLTLSDPLL</sequence>
<dbReference type="InterPro" id="IPR013106">
    <property type="entry name" value="Ig_V-set"/>
</dbReference>
<dbReference type="KEGG" id="ncc:104960893"/>
<dbReference type="InterPro" id="IPR050964">
    <property type="entry name" value="Striated_Muscle_Regulatory"/>
</dbReference>
<evidence type="ECO:0000259" key="3">
    <source>
        <dbReference type="PROSITE" id="PS50835"/>
    </source>
</evidence>
<dbReference type="CDD" id="cd00096">
    <property type="entry name" value="Ig"/>
    <property type="match status" value="5"/>
</dbReference>
<keyword evidence="4" id="KW-1185">Reference proteome</keyword>
<dbReference type="PROSITE" id="PS50835">
    <property type="entry name" value="IG_LIKE"/>
    <property type="match status" value="16"/>
</dbReference>
<dbReference type="InterPro" id="IPR003598">
    <property type="entry name" value="Ig_sub2"/>
</dbReference>
<dbReference type="GO" id="GO:0003007">
    <property type="term" value="P:heart morphogenesis"/>
    <property type="evidence" value="ECO:0007669"/>
    <property type="project" value="UniProtKB-ARBA"/>
</dbReference>
<dbReference type="OrthoDB" id="5969272at2759"/>
<feature type="domain" description="Ig-like" evidence="3">
    <location>
        <begin position="753"/>
        <end position="842"/>
    </location>
</feature>
<evidence type="ECO:0000256" key="2">
    <source>
        <dbReference type="ARBA" id="ARBA00023319"/>
    </source>
</evidence>
<organism evidence="4 5">
    <name type="scientific">Notothenia coriiceps</name>
    <name type="common">black rockcod</name>
    <dbReference type="NCBI Taxonomy" id="8208"/>
    <lineage>
        <taxon>Eukaryota</taxon>
        <taxon>Metazoa</taxon>
        <taxon>Chordata</taxon>
        <taxon>Craniata</taxon>
        <taxon>Vertebrata</taxon>
        <taxon>Euteleostomi</taxon>
        <taxon>Actinopterygii</taxon>
        <taxon>Neopterygii</taxon>
        <taxon>Teleostei</taxon>
        <taxon>Neoteleostei</taxon>
        <taxon>Acanthomorphata</taxon>
        <taxon>Eupercaria</taxon>
        <taxon>Perciformes</taxon>
        <taxon>Notothenioidei</taxon>
        <taxon>Nototheniidae</taxon>
        <taxon>Notothenia</taxon>
    </lineage>
</organism>
<dbReference type="InterPro" id="IPR036179">
    <property type="entry name" value="Ig-like_dom_sf"/>
</dbReference>
<feature type="domain" description="Ig-like" evidence="3">
    <location>
        <begin position="470"/>
        <end position="559"/>
    </location>
</feature>
<accession>A0A6I9PGP3</accession>
<feature type="domain" description="Ig-like" evidence="3">
    <location>
        <begin position="97"/>
        <end position="185"/>
    </location>
</feature>
<dbReference type="GO" id="GO:0055013">
    <property type="term" value="P:cardiac muscle cell development"/>
    <property type="evidence" value="ECO:0007669"/>
    <property type="project" value="UniProtKB-ARBA"/>
</dbReference>
<feature type="domain" description="Ig-like" evidence="3">
    <location>
        <begin position="1033"/>
        <end position="1117"/>
    </location>
</feature>
<feature type="domain" description="Ig-like" evidence="3">
    <location>
        <begin position="940"/>
        <end position="1029"/>
    </location>
</feature>